<keyword evidence="4" id="KW-0539">Nucleus</keyword>
<keyword evidence="3" id="KW-0813">Transport</keyword>
<dbReference type="Gene3D" id="1.25.10.10">
    <property type="entry name" value="Leucine-rich Repeat Variant"/>
    <property type="match status" value="1"/>
</dbReference>
<proteinExistence type="inferred from homology"/>
<name>A0A1I7TNN7_9PELO</name>
<dbReference type="GO" id="GO:0006606">
    <property type="term" value="P:protein import into nucleus"/>
    <property type="evidence" value="ECO:0007669"/>
    <property type="project" value="TreeGrafter"/>
</dbReference>
<dbReference type="GO" id="GO:0005737">
    <property type="term" value="C:cytoplasm"/>
    <property type="evidence" value="ECO:0007669"/>
    <property type="project" value="TreeGrafter"/>
</dbReference>
<comment type="similarity">
    <text evidence="2">Belongs to the importin beta family.</text>
</comment>
<comment type="subcellular location">
    <subcellularLocation>
        <location evidence="1">Nucleus</location>
    </subcellularLocation>
</comment>
<dbReference type="InterPro" id="IPR051345">
    <property type="entry name" value="Importin_beta-like_NTR"/>
</dbReference>
<reference evidence="6" key="1">
    <citation type="submission" date="2016-11" db="UniProtKB">
        <authorList>
            <consortium name="WormBaseParasite"/>
        </authorList>
    </citation>
    <scope>IDENTIFICATION</scope>
</reference>
<dbReference type="InterPro" id="IPR011989">
    <property type="entry name" value="ARM-like"/>
</dbReference>
<dbReference type="PANTHER" id="PTHR12363">
    <property type="entry name" value="TRANSPORTIN 3 AND IMPORTIN 13"/>
    <property type="match status" value="1"/>
</dbReference>
<evidence type="ECO:0000256" key="1">
    <source>
        <dbReference type="ARBA" id="ARBA00004123"/>
    </source>
</evidence>
<evidence type="ECO:0000256" key="2">
    <source>
        <dbReference type="ARBA" id="ARBA00007991"/>
    </source>
</evidence>
<dbReference type="FunFam" id="1.25.10.10:FF:001124">
    <property type="entry name" value="Protein CBG09895"/>
    <property type="match status" value="1"/>
</dbReference>
<accession>A0A1I7TNN7</accession>
<organism evidence="5 6">
    <name type="scientific">Caenorhabditis tropicalis</name>
    <dbReference type="NCBI Taxonomy" id="1561998"/>
    <lineage>
        <taxon>Eukaryota</taxon>
        <taxon>Metazoa</taxon>
        <taxon>Ecdysozoa</taxon>
        <taxon>Nematoda</taxon>
        <taxon>Chromadorea</taxon>
        <taxon>Rhabditida</taxon>
        <taxon>Rhabditina</taxon>
        <taxon>Rhabditomorpha</taxon>
        <taxon>Rhabditoidea</taxon>
        <taxon>Rhabditidae</taxon>
        <taxon>Peloderinae</taxon>
        <taxon>Caenorhabditis</taxon>
    </lineage>
</organism>
<dbReference type="STRING" id="1561998.A0A1I7TNN7"/>
<dbReference type="GO" id="GO:0005634">
    <property type="term" value="C:nucleus"/>
    <property type="evidence" value="ECO:0007669"/>
    <property type="project" value="UniProtKB-SubCell"/>
</dbReference>
<dbReference type="Proteomes" id="UP000095282">
    <property type="component" value="Unplaced"/>
</dbReference>
<evidence type="ECO:0000256" key="3">
    <source>
        <dbReference type="ARBA" id="ARBA00022448"/>
    </source>
</evidence>
<keyword evidence="5" id="KW-1185">Reference proteome</keyword>
<dbReference type="AlphaFoldDB" id="A0A1I7TNN7"/>
<evidence type="ECO:0000256" key="4">
    <source>
        <dbReference type="ARBA" id="ARBA00023242"/>
    </source>
</evidence>
<dbReference type="PANTHER" id="PTHR12363:SF33">
    <property type="entry name" value="IMPORTIN-13"/>
    <property type="match status" value="1"/>
</dbReference>
<evidence type="ECO:0000313" key="6">
    <source>
        <dbReference type="WBParaSite" id="Csp11.Scaffold629.g10242.t3"/>
    </source>
</evidence>
<sequence>MASGAISPEDTELLIAAIDKFYTTSDEEQRHTLEAVLYYECAQTIVLCMQMISQPTSSSNVRIFGAHSLYDVIRKRSDECTSNQTLQLSLKTFLIESLTSGTYSQTTAVLNKLTSSLGLFTLYCVPDLWTTPVEDLTGLLAGTPEILMKVLSDIAGEFSFLLMPLSQRNTLKSELHKFSKSIIQVIAVVLRGGDTSSITKQAAVECVEQWLRLPGMTLDEWTPVLSDVLGAVVEDCTALASILDLLAENDEFQRNTTLIMYICQFICIHVSKKIEEELCADPTSEEVAALISATCLVATKSISTLVESAVQAGNTELIIRIAQVMQVISNIQGQYPQQELISDLPSWFFVSLRVELISMIKSEPKINEQFLGQLAQIYAHMLGVSILKLAYPEFNTWQMWNLEDRDQFEAYRLTRSEVCYDSYSFAATDTLSFLNEQLGGAVNGEDINRGETCLYLWQCVADYLSESDYPCILKCLEICARLSFPSSGPIDQDVDRRGGTMLRLLYSLSHLIQSHDQANELECVLFPVILSYVSPSFSSVREALSTLEKYSVERTESLVTFGDQISETCYNFFKCHSAKESDRLAALKCVGYVLSIKPPSETMTIIGQILSGQNINEPGIDAATIYFRYSFQIKIFSVLFSCLENKKGSETRSTIASTNEEPTIVKLFREAIPVFEALCSGDSGLDQNNTGNLIQEVCKAVRVAIISLPDQYLPHFFPFVASLLNSALFAPASVKAAAGLAKATVLQCGSVVGIELANMFSQWVQLFERHIESPHIEEYLQLVYQVVKKNWKMIRRFHDPSIVAFRSAIRICSQTISSSDDTAAVRCSAQILATFSAFIMSNGDSEMKAIFAEEGQILLRTVFGRIQRELIRSTVESLSDILYFYFKEFTTETKAFIMAEPYGESALVTAMFREIGNPRNFRQQTIRFNLAAVRSPI</sequence>
<dbReference type="SUPFAM" id="SSF48371">
    <property type="entry name" value="ARM repeat"/>
    <property type="match status" value="1"/>
</dbReference>
<dbReference type="WBParaSite" id="Csp11.Scaffold629.g10242.t3">
    <property type="protein sequence ID" value="Csp11.Scaffold629.g10242.t3"/>
    <property type="gene ID" value="Csp11.Scaffold629.g10242"/>
</dbReference>
<evidence type="ECO:0000313" key="5">
    <source>
        <dbReference type="Proteomes" id="UP000095282"/>
    </source>
</evidence>
<protein>
    <submittedName>
        <fullName evidence="6">Xpo1 domain-containing protein</fullName>
    </submittedName>
</protein>
<dbReference type="InterPro" id="IPR016024">
    <property type="entry name" value="ARM-type_fold"/>
</dbReference>